<evidence type="ECO:0000256" key="3">
    <source>
        <dbReference type="ARBA" id="ARBA00023082"/>
    </source>
</evidence>
<sequence>MTSQAARVSGLLAPTRDAGASDADLLNRFVTDRDGPAFAALVARHGPMVFGVCQRIVRDWHIAEDAFQATFLVLARRAASISPPGAVAGWLHGVARLVAKDARRAELRRTAREHTTADLLEPVARPANTDSDLRGALDDELRKLPGKYRDLLVACDLEDRPRAPVAVALGIPEGTLSSRLTTARKMLAERLAKRGIAPGITAAIALSGLQLVACEVPRMVLTSTARLGSDATGVVPIAVTALASRAIQAMTYRTLVPVALFAVAAISALGAALAAAHSPTPPINPPAVQPTTVAFAPRLAAPAKQPVKGPNKLLVQRMGIFTLCDPDGKSSKAVSENREIYHPAGGAMLSPDGKQIAVLVPDPLPPDDGTRGAKKRTATLHVRGLEEKDPGTSLDVQGQTLAWSPDGTEIVCCDFIDGQDKKSPEATHAIVNVKTKEKITLKLPHDHILSDWSRDGKFFLTMCVTGGEKPQARLYLMNRDGTEHKALTDEGQMALFGRISPDGKQVLFHLFVPGNDDKLSSLKRDLAILDVATKKVTKVNDVPMNGMIMNYCWAPNSKQIAYIWRQVHEGKPEDVANKETESHLVVCDLDGKNAKTIITEKGEGQWNVTLGSIDWR</sequence>
<dbReference type="GO" id="GO:0003677">
    <property type="term" value="F:DNA binding"/>
    <property type="evidence" value="ECO:0007669"/>
    <property type="project" value="InterPro"/>
</dbReference>
<feature type="domain" description="RNA polymerase sigma-70 region 2" evidence="6">
    <location>
        <begin position="41"/>
        <end position="106"/>
    </location>
</feature>
<dbReference type="Gene3D" id="1.10.1740.10">
    <property type="match status" value="1"/>
</dbReference>
<evidence type="ECO:0008006" key="10">
    <source>
        <dbReference type="Google" id="ProtNLM"/>
    </source>
</evidence>
<keyword evidence="3" id="KW-0731">Sigma factor</keyword>
<dbReference type="PANTHER" id="PTHR43133:SF51">
    <property type="entry name" value="RNA POLYMERASE SIGMA FACTOR"/>
    <property type="match status" value="1"/>
</dbReference>
<dbReference type="InterPro" id="IPR013249">
    <property type="entry name" value="RNA_pol_sigma70_r4_t2"/>
</dbReference>
<evidence type="ECO:0000256" key="5">
    <source>
        <dbReference type="SAM" id="Phobius"/>
    </source>
</evidence>
<dbReference type="SUPFAM" id="SSF82171">
    <property type="entry name" value="DPP6 N-terminal domain-like"/>
    <property type="match status" value="1"/>
</dbReference>
<dbReference type="Proteomes" id="UP000464178">
    <property type="component" value="Chromosome"/>
</dbReference>
<dbReference type="Pfam" id="PF04542">
    <property type="entry name" value="Sigma70_r2"/>
    <property type="match status" value="1"/>
</dbReference>
<dbReference type="InterPro" id="IPR014284">
    <property type="entry name" value="RNA_pol_sigma-70_dom"/>
</dbReference>
<dbReference type="InterPro" id="IPR013324">
    <property type="entry name" value="RNA_pol_sigma_r3/r4-like"/>
</dbReference>
<dbReference type="InterPro" id="IPR039425">
    <property type="entry name" value="RNA_pol_sigma-70-like"/>
</dbReference>
<evidence type="ECO:0000256" key="2">
    <source>
        <dbReference type="ARBA" id="ARBA00023015"/>
    </source>
</evidence>
<evidence type="ECO:0000259" key="6">
    <source>
        <dbReference type="Pfam" id="PF04542"/>
    </source>
</evidence>
<dbReference type="GO" id="GO:0006352">
    <property type="term" value="P:DNA-templated transcription initiation"/>
    <property type="evidence" value="ECO:0007669"/>
    <property type="project" value="InterPro"/>
</dbReference>
<dbReference type="KEGG" id="gms:SOIL9_69940"/>
<keyword evidence="2" id="KW-0805">Transcription regulation</keyword>
<evidence type="ECO:0000313" key="8">
    <source>
        <dbReference type="EMBL" id="VTR90720.1"/>
    </source>
</evidence>
<keyword evidence="5" id="KW-0812">Transmembrane</keyword>
<keyword evidence="9" id="KW-1185">Reference proteome</keyword>
<accession>A0A6P2CU52</accession>
<keyword evidence="5" id="KW-0472">Membrane</keyword>
<reference evidence="8 9" key="1">
    <citation type="submission" date="2019-05" db="EMBL/GenBank/DDBJ databases">
        <authorList>
            <consortium name="Science for Life Laboratories"/>
        </authorList>
    </citation>
    <scope>NUCLEOTIDE SEQUENCE [LARGE SCALE GENOMIC DNA]</scope>
    <source>
        <strain evidence="8">Soil9</strain>
    </source>
</reference>
<dbReference type="SUPFAM" id="SSF88659">
    <property type="entry name" value="Sigma3 and sigma4 domains of RNA polymerase sigma factors"/>
    <property type="match status" value="1"/>
</dbReference>
<dbReference type="PANTHER" id="PTHR43133">
    <property type="entry name" value="RNA POLYMERASE ECF-TYPE SIGMA FACTO"/>
    <property type="match status" value="1"/>
</dbReference>
<proteinExistence type="inferred from homology"/>
<organism evidence="8 9">
    <name type="scientific">Gemmata massiliana</name>
    <dbReference type="NCBI Taxonomy" id="1210884"/>
    <lineage>
        <taxon>Bacteria</taxon>
        <taxon>Pseudomonadati</taxon>
        <taxon>Planctomycetota</taxon>
        <taxon>Planctomycetia</taxon>
        <taxon>Gemmatales</taxon>
        <taxon>Gemmataceae</taxon>
        <taxon>Gemmata</taxon>
    </lineage>
</organism>
<evidence type="ECO:0000256" key="4">
    <source>
        <dbReference type="ARBA" id="ARBA00023163"/>
    </source>
</evidence>
<evidence type="ECO:0000259" key="7">
    <source>
        <dbReference type="Pfam" id="PF08281"/>
    </source>
</evidence>
<dbReference type="SUPFAM" id="SSF88946">
    <property type="entry name" value="Sigma2 domain of RNA polymerase sigma factors"/>
    <property type="match status" value="1"/>
</dbReference>
<protein>
    <recommendedName>
        <fullName evidence="10">RNA polymerase sigma-70 region 2 domain-containing protein</fullName>
    </recommendedName>
</protein>
<dbReference type="RefSeq" id="WP_162665819.1">
    <property type="nucleotide sequence ID" value="NZ_LR593886.1"/>
</dbReference>
<keyword evidence="5" id="KW-1133">Transmembrane helix</keyword>
<dbReference type="InterPro" id="IPR007627">
    <property type="entry name" value="RNA_pol_sigma70_r2"/>
</dbReference>
<dbReference type="InterPro" id="IPR036388">
    <property type="entry name" value="WH-like_DNA-bd_sf"/>
</dbReference>
<dbReference type="NCBIfam" id="TIGR02937">
    <property type="entry name" value="sigma70-ECF"/>
    <property type="match status" value="1"/>
</dbReference>
<evidence type="ECO:0000313" key="9">
    <source>
        <dbReference type="Proteomes" id="UP000464178"/>
    </source>
</evidence>
<dbReference type="GO" id="GO:0016987">
    <property type="term" value="F:sigma factor activity"/>
    <property type="evidence" value="ECO:0007669"/>
    <property type="project" value="UniProtKB-KW"/>
</dbReference>
<feature type="transmembrane region" description="Helical" evidence="5">
    <location>
        <begin position="255"/>
        <end position="276"/>
    </location>
</feature>
<gene>
    <name evidence="8" type="ORF">SOIL9_69940</name>
</gene>
<name>A0A6P2CU52_9BACT</name>
<feature type="domain" description="RNA polymerase sigma factor 70 region 4 type 2" evidence="7">
    <location>
        <begin position="135"/>
        <end position="187"/>
    </location>
</feature>
<dbReference type="Gene3D" id="1.10.10.10">
    <property type="entry name" value="Winged helix-like DNA-binding domain superfamily/Winged helix DNA-binding domain"/>
    <property type="match status" value="1"/>
</dbReference>
<keyword evidence="4" id="KW-0804">Transcription</keyword>
<dbReference type="Gene3D" id="2.120.10.30">
    <property type="entry name" value="TolB, C-terminal domain"/>
    <property type="match status" value="1"/>
</dbReference>
<dbReference type="InterPro" id="IPR011042">
    <property type="entry name" value="6-blade_b-propeller_TolB-like"/>
</dbReference>
<comment type="similarity">
    <text evidence="1">Belongs to the sigma-70 factor family. ECF subfamily.</text>
</comment>
<dbReference type="Pfam" id="PF08281">
    <property type="entry name" value="Sigma70_r4_2"/>
    <property type="match status" value="1"/>
</dbReference>
<dbReference type="EMBL" id="LR593886">
    <property type="protein sequence ID" value="VTR90720.1"/>
    <property type="molecule type" value="Genomic_DNA"/>
</dbReference>
<dbReference type="AlphaFoldDB" id="A0A6P2CU52"/>
<evidence type="ECO:0000256" key="1">
    <source>
        <dbReference type="ARBA" id="ARBA00010641"/>
    </source>
</evidence>
<dbReference type="InterPro" id="IPR013325">
    <property type="entry name" value="RNA_pol_sigma_r2"/>
</dbReference>